<accession>A0A6S7GZ70</accession>
<protein>
    <submittedName>
        <fullName evidence="1">Uncharacterized protein</fullName>
    </submittedName>
</protein>
<evidence type="ECO:0000313" key="2">
    <source>
        <dbReference type="Proteomes" id="UP001152795"/>
    </source>
</evidence>
<name>A0A6S7GZ70_PARCT</name>
<reference evidence="1" key="1">
    <citation type="submission" date="2020-04" db="EMBL/GenBank/DDBJ databases">
        <authorList>
            <person name="Alioto T."/>
            <person name="Alioto T."/>
            <person name="Gomez Garrido J."/>
        </authorList>
    </citation>
    <scope>NUCLEOTIDE SEQUENCE</scope>
    <source>
        <strain evidence="1">A484AB</strain>
    </source>
</reference>
<evidence type="ECO:0000313" key="1">
    <source>
        <dbReference type="EMBL" id="CAB3997443.1"/>
    </source>
</evidence>
<dbReference type="AlphaFoldDB" id="A0A6S7GZ70"/>
<dbReference type="Proteomes" id="UP001152795">
    <property type="component" value="Unassembled WGS sequence"/>
</dbReference>
<dbReference type="EMBL" id="CACRXK020003098">
    <property type="protein sequence ID" value="CAB3997443.1"/>
    <property type="molecule type" value="Genomic_DNA"/>
</dbReference>
<comment type="caution">
    <text evidence="1">The sequence shown here is derived from an EMBL/GenBank/DDBJ whole genome shotgun (WGS) entry which is preliminary data.</text>
</comment>
<gene>
    <name evidence="1" type="ORF">PACLA_8A061678</name>
</gene>
<keyword evidence="2" id="KW-1185">Reference proteome</keyword>
<organism evidence="1 2">
    <name type="scientific">Paramuricea clavata</name>
    <name type="common">Red gorgonian</name>
    <name type="synonym">Violescent sea-whip</name>
    <dbReference type="NCBI Taxonomy" id="317549"/>
    <lineage>
        <taxon>Eukaryota</taxon>
        <taxon>Metazoa</taxon>
        <taxon>Cnidaria</taxon>
        <taxon>Anthozoa</taxon>
        <taxon>Octocorallia</taxon>
        <taxon>Malacalcyonacea</taxon>
        <taxon>Plexauridae</taxon>
        <taxon>Paramuricea</taxon>
    </lineage>
</organism>
<sequence>MERIEATNLLDTEANDDAPQSGCNELLFFDFECRRWKSRIFQPNQEWKSRIFQSNLCVVKNEAGVELVFKGENTRNEFCEWLFTKGTCKLYRNGSQLSRLGRVFHSPILTPEWCFSRK</sequence>
<proteinExistence type="predicted"/>